<evidence type="ECO:0000259" key="3">
    <source>
        <dbReference type="PROSITE" id="PS50011"/>
    </source>
</evidence>
<dbReference type="Pfam" id="PF00069">
    <property type="entry name" value="Pkinase"/>
    <property type="match status" value="1"/>
</dbReference>
<dbReference type="SUPFAM" id="SSF56112">
    <property type="entry name" value="Protein kinase-like (PK-like)"/>
    <property type="match status" value="1"/>
</dbReference>
<keyword evidence="2" id="KW-0812">Transmembrane</keyword>
<feature type="transmembrane region" description="Helical" evidence="2">
    <location>
        <begin position="191"/>
        <end position="211"/>
    </location>
</feature>
<feature type="region of interest" description="Disordered" evidence="1">
    <location>
        <begin position="420"/>
        <end position="495"/>
    </location>
</feature>
<keyword evidence="4" id="KW-0418">Kinase</keyword>
<sequence length="495" mass="56364">MALKSYSSGMRTVYNWEKDAFFALRRDDSRAIVNYFGSYSHDEPRETPEGIVNDTTYNILLEYGQMDLDEYCADLANVPPVRAMEVIRFWESFCTIADAIRRVHNFRIRQGKQENFYNGWHADIKPDNILVVNGEFRLADFGFAKFSETVKNTTLPTEYIEGGTDTYGAPEFARMKQSGTRTTVTQTIDTWSFGCVLSVVAAWIILGFQGIRQYEMLRKMANSRLGVNTDRFHDGNDLLPEIKDWHDFLRTHMRTSDTATPLILELIETRMLRAHPEDRHESEKLCKELASLKQRATREHDDKKVRETEGCVKKALLVMDKYAVLQDDKTSRVDGLHVGSRLHVNIIDEGPKPSQFHMPVQTQNHESNRAGKDKRMLDVPYAKTPHRKEILEEEMKDIRLLFGMSEEGMPSEPFSKHFGETTDSPINDTPPQKAGERWGGRLTPRNPASRSISPVYRVPIPPPASRPSGSIENEAFSEPRIPARGISPAPSQAPG</sequence>
<proteinExistence type="predicted"/>
<evidence type="ECO:0000256" key="2">
    <source>
        <dbReference type="SAM" id="Phobius"/>
    </source>
</evidence>
<keyword evidence="2" id="KW-1133">Transmembrane helix</keyword>
<dbReference type="PROSITE" id="PS50011">
    <property type="entry name" value="PROTEIN_KINASE_DOM"/>
    <property type="match status" value="1"/>
</dbReference>
<protein>
    <submittedName>
        <fullName evidence="4">Kinase-like protein</fullName>
    </submittedName>
</protein>
<keyword evidence="4" id="KW-0808">Transferase</keyword>
<organism evidence="4 5">
    <name type="scientific">Viridothelium virens</name>
    <name type="common">Speckled blister lichen</name>
    <name type="synonym">Trypethelium virens</name>
    <dbReference type="NCBI Taxonomy" id="1048519"/>
    <lineage>
        <taxon>Eukaryota</taxon>
        <taxon>Fungi</taxon>
        <taxon>Dikarya</taxon>
        <taxon>Ascomycota</taxon>
        <taxon>Pezizomycotina</taxon>
        <taxon>Dothideomycetes</taxon>
        <taxon>Dothideomycetes incertae sedis</taxon>
        <taxon>Trypetheliales</taxon>
        <taxon>Trypetheliaceae</taxon>
        <taxon>Viridothelium</taxon>
    </lineage>
</organism>
<dbReference type="EMBL" id="ML991835">
    <property type="protein sequence ID" value="KAF2230824.1"/>
    <property type="molecule type" value="Genomic_DNA"/>
</dbReference>
<dbReference type="AlphaFoldDB" id="A0A6A6GYE0"/>
<keyword evidence="2" id="KW-0472">Membrane</keyword>
<reference evidence="4" key="1">
    <citation type="journal article" date="2020" name="Stud. Mycol.">
        <title>101 Dothideomycetes genomes: a test case for predicting lifestyles and emergence of pathogens.</title>
        <authorList>
            <person name="Haridas S."/>
            <person name="Albert R."/>
            <person name="Binder M."/>
            <person name="Bloem J."/>
            <person name="Labutti K."/>
            <person name="Salamov A."/>
            <person name="Andreopoulos B."/>
            <person name="Baker S."/>
            <person name="Barry K."/>
            <person name="Bills G."/>
            <person name="Bluhm B."/>
            <person name="Cannon C."/>
            <person name="Castanera R."/>
            <person name="Culley D."/>
            <person name="Daum C."/>
            <person name="Ezra D."/>
            <person name="Gonzalez J."/>
            <person name="Henrissat B."/>
            <person name="Kuo A."/>
            <person name="Liang C."/>
            <person name="Lipzen A."/>
            <person name="Lutzoni F."/>
            <person name="Magnuson J."/>
            <person name="Mondo S."/>
            <person name="Nolan M."/>
            <person name="Ohm R."/>
            <person name="Pangilinan J."/>
            <person name="Park H.-J."/>
            <person name="Ramirez L."/>
            <person name="Alfaro M."/>
            <person name="Sun H."/>
            <person name="Tritt A."/>
            <person name="Yoshinaga Y."/>
            <person name="Zwiers L.-H."/>
            <person name="Turgeon B."/>
            <person name="Goodwin S."/>
            <person name="Spatafora J."/>
            <person name="Crous P."/>
            <person name="Grigoriev I."/>
        </authorList>
    </citation>
    <scope>NUCLEOTIDE SEQUENCE</scope>
    <source>
        <strain evidence="4">Tuck. ex Michener</strain>
    </source>
</reference>
<feature type="compositionally biased region" description="Polar residues" evidence="1">
    <location>
        <begin position="421"/>
        <end position="430"/>
    </location>
</feature>
<dbReference type="PANTHER" id="PTHR24359">
    <property type="entry name" value="SERINE/THREONINE-PROTEIN KINASE SBK1"/>
    <property type="match status" value="1"/>
</dbReference>
<dbReference type="Gene3D" id="1.10.510.10">
    <property type="entry name" value="Transferase(Phosphotransferase) domain 1"/>
    <property type="match status" value="1"/>
</dbReference>
<dbReference type="InterPro" id="IPR000719">
    <property type="entry name" value="Prot_kinase_dom"/>
</dbReference>
<accession>A0A6A6GYE0</accession>
<dbReference type="GO" id="GO:0004674">
    <property type="term" value="F:protein serine/threonine kinase activity"/>
    <property type="evidence" value="ECO:0007669"/>
    <property type="project" value="TreeGrafter"/>
</dbReference>
<dbReference type="PANTHER" id="PTHR24359:SF1">
    <property type="entry name" value="INHIBITOR OF NUCLEAR FACTOR KAPPA-B KINASE EPSILON SUBUNIT HOMOLOG 1-RELATED"/>
    <property type="match status" value="1"/>
</dbReference>
<feature type="domain" description="Protein kinase" evidence="3">
    <location>
        <begin position="1"/>
        <end position="292"/>
    </location>
</feature>
<evidence type="ECO:0000313" key="5">
    <source>
        <dbReference type="Proteomes" id="UP000800092"/>
    </source>
</evidence>
<dbReference type="SMART" id="SM00220">
    <property type="entry name" value="S_TKc"/>
    <property type="match status" value="1"/>
</dbReference>
<dbReference type="Proteomes" id="UP000800092">
    <property type="component" value="Unassembled WGS sequence"/>
</dbReference>
<dbReference type="GO" id="GO:0005524">
    <property type="term" value="F:ATP binding"/>
    <property type="evidence" value="ECO:0007669"/>
    <property type="project" value="InterPro"/>
</dbReference>
<evidence type="ECO:0000313" key="4">
    <source>
        <dbReference type="EMBL" id="KAF2230824.1"/>
    </source>
</evidence>
<keyword evidence="5" id="KW-1185">Reference proteome</keyword>
<name>A0A6A6GYE0_VIRVR</name>
<evidence type="ECO:0000256" key="1">
    <source>
        <dbReference type="SAM" id="MobiDB-lite"/>
    </source>
</evidence>
<dbReference type="InterPro" id="IPR011009">
    <property type="entry name" value="Kinase-like_dom_sf"/>
</dbReference>
<dbReference type="OrthoDB" id="9992527at2759"/>
<gene>
    <name evidence="4" type="ORF">EV356DRAFT_321245</name>
</gene>